<dbReference type="InterPro" id="IPR002156">
    <property type="entry name" value="RNaseH_domain"/>
</dbReference>
<dbReference type="Pfam" id="PF13456">
    <property type="entry name" value="RVT_3"/>
    <property type="match status" value="1"/>
</dbReference>
<gene>
    <name evidence="3" type="ORF">T459_01315</name>
</gene>
<feature type="compositionally biased region" description="Polar residues" evidence="1">
    <location>
        <begin position="16"/>
        <end position="28"/>
    </location>
</feature>
<comment type="caution">
    <text evidence="3">The sequence shown here is derived from an EMBL/GenBank/DDBJ whole genome shotgun (WGS) entry which is preliminary data.</text>
</comment>
<sequence length="347" mass="38226">MGGDGTTGTRPCHNNVYGQQRGNAHSSYARATSLHSIRRIETSNGAVHQPLMDVDSPLSSDDPTSPSHPVIPYTNMGDTVSFDGSASDAIFCDESEYSSPLPELPQLHGHRYLVLPLASSSQILAVGNVGELAVLWDGSLLDLDEVATTDQEIHAIIKDVKLGKHLSLKDAFSFYLWNMWLTRNNNIFNNNFVPIPIREPYERAMEYQFLAVRYLVKEIHVQQQWCPPIDGLKLNIDGSYDHKSGSGGAGGIFRDSRGNWIKGFMKKISVKNSVGAEIRALYMGLEIAVQLKCSNIFIAIDSVMLATACNKDTEPSTNLILLCRGLLRKLGDPLVSHEEGPTNLRIC</sequence>
<feature type="region of interest" description="Disordered" evidence="1">
    <location>
        <begin position="1"/>
        <end position="28"/>
    </location>
</feature>
<feature type="region of interest" description="Disordered" evidence="1">
    <location>
        <begin position="45"/>
        <end position="67"/>
    </location>
</feature>
<dbReference type="InterPro" id="IPR044730">
    <property type="entry name" value="RNase_H-like_dom_plant"/>
</dbReference>
<keyword evidence="4" id="KW-1185">Reference proteome</keyword>
<dbReference type="Gramene" id="PHT93433">
    <property type="protein sequence ID" value="PHT93433"/>
    <property type="gene ID" value="T459_01315"/>
</dbReference>
<dbReference type="InterPro" id="IPR036397">
    <property type="entry name" value="RNaseH_sf"/>
</dbReference>
<organism evidence="3 4">
    <name type="scientific">Capsicum annuum</name>
    <name type="common">Capsicum pepper</name>
    <dbReference type="NCBI Taxonomy" id="4072"/>
    <lineage>
        <taxon>Eukaryota</taxon>
        <taxon>Viridiplantae</taxon>
        <taxon>Streptophyta</taxon>
        <taxon>Embryophyta</taxon>
        <taxon>Tracheophyta</taxon>
        <taxon>Spermatophyta</taxon>
        <taxon>Magnoliopsida</taxon>
        <taxon>eudicotyledons</taxon>
        <taxon>Gunneridae</taxon>
        <taxon>Pentapetalae</taxon>
        <taxon>asterids</taxon>
        <taxon>lamiids</taxon>
        <taxon>Solanales</taxon>
        <taxon>Solanaceae</taxon>
        <taxon>Solanoideae</taxon>
        <taxon>Capsiceae</taxon>
        <taxon>Capsicum</taxon>
    </lineage>
</organism>
<evidence type="ECO:0000256" key="1">
    <source>
        <dbReference type="SAM" id="MobiDB-lite"/>
    </source>
</evidence>
<dbReference type="EMBL" id="AYRZ02000001">
    <property type="protein sequence ID" value="PHT93433.1"/>
    <property type="molecule type" value="Genomic_DNA"/>
</dbReference>
<dbReference type="PANTHER" id="PTHR47723">
    <property type="entry name" value="OS05G0353850 PROTEIN"/>
    <property type="match status" value="1"/>
</dbReference>
<reference evidence="3 4" key="1">
    <citation type="journal article" date="2014" name="Nat. Genet.">
        <title>Genome sequence of the hot pepper provides insights into the evolution of pungency in Capsicum species.</title>
        <authorList>
            <person name="Kim S."/>
            <person name="Park M."/>
            <person name="Yeom S.I."/>
            <person name="Kim Y.M."/>
            <person name="Lee J.M."/>
            <person name="Lee H.A."/>
            <person name="Seo E."/>
            <person name="Choi J."/>
            <person name="Cheong K."/>
            <person name="Kim K.T."/>
            <person name="Jung K."/>
            <person name="Lee G.W."/>
            <person name="Oh S.K."/>
            <person name="Bae C."/>
            <person name="Kim S.B."/>
            <person name="Lee H.Y."/>
            <person name="Kim S.Y."/>
            <person name="Kim M.S."/>
            <person name="Kang B.C."/>
            <person name="Jo Y.D."/>
            <person name="Yang H.B."/>
            <person name="Jeong H.J."/>
            <person name="Kang W.H."/>
            <person name="Kwon J.K."/>
            <person name="Shin C."/>
            <person name="Lim J.Y."/>
            <person name="Park J.H."/>
            <person name="Huh J.H."/>
            <person name="Kim J.S."/>
            <person name="Kim B.D."/>
            <person name="Cohen O."/>
            <person name="Paran I."/>
            <person name="Suh M.C."/>
            <person name="Lee S.B."/>
            <person name="Kim Y.K."/>
            <person name="Shin Y."/>
            <person name="Noh S.J."/>
            <person name="Park J."/>
            <person name="Seo Y.S."/>
            <person name="Kwon S.Y."/>
            <person name="Kim H.A."/>
            <person name="Park J.M."/>
            <person name="Kim H.J."/>
            <person name="Choi S.B."/>
            <person name="Bosland P.W."/>
            <person name="Reeves G."/>
            <person name="Jo S.H."/>
            <person name="Lee B.W."/>
            <person name="Cho H.T."/>
            <person name="Choi H.S."/>
            <person name="Lee M.S."/>
            <person name="Yu Y."/>
            <person name="Do Choi Y."/>
            <person name="Park B.S."/>
            <person name="van Deynze A."/>
            <person name="Ashrafi H."/>
            <person name="Hill T."/>
            <person name="Kim W.T."/>
            <person name="Pai H.S."/>
            <person name="Ahn H.K."/>
            <person name="Yeam I."/>
            <person name="Giovannoni J.J."/>
            <person name="Rose J.K."/>
            <person name="Sorensen I."/>
            <person name="Lee S.J."/>
            <person name="Kim R.W."/>
            <person name="Choi I.Y."/>
            <person name="Choi B.S."/>
            <person name="Lim J.S."/>
            <person name="Lee Y.H."/>
            <person name="Choi D."/>
        </authorList>
    </citation>
    <scope>NUCLEOTIDE SEQUENCE [LARGE SCALE GENOMIC DNA]</scope>
    <source>
        <strain evidence="4">cv. CM334</strain>
    </source>
</reference>
<evidence type="ECO:0000313" key="4">
    <source>
        <dbReference type="Proteomes" id="UP000222542"/>
    </source>
</evidence>
<evidence type="ECO:0000313" key="3">
    <source>
        <dbReference type="EMBL" id="PHT93433.1"/>
    </source>
</evidence>
<dbReference type="GO" id="GO:0003676">
    <property type="term" value="F:nucleic acid binding"/>
    <property type="evidence" value="ECO:0007669"/>
    <property type="project" value="InterPro"/>
</dbReference>
<dbReference type="CDD" id="cd06222">
    <property type="entry name" value="RNase_H_like"/>
    <property type="match status" value="1"/>
</dbReference>
<feature type="domain" description="RNase H type-1" evidence="2">
    <location>
        <begin position="235"/>
        <end position="318"/>
    </location>
</feature>
<dbReference type="AlphaFoldDB" id="A0A2G3AGY8"/>
<proteinExistence type="predicted"/>
<protein>
    <recommendedName>
        <fullName evidence="2">RNase H type-1 domain-containing protein</fullName>
    </recommendedName>
</protein>
<evidence type="ECO:0000259" key="2">
    <source>
        <dbReference type="Pfam" id="PF13456"/>
    </source>
</evidence>
<dbReference type="InterPro" id="IPR012337">
    <property type="entry name" value="RNaseH-like_sf"/>
</dbReference>
<dbReference type="Proteomes" id="UP000222542">
    <property type="component" value="Unassembled WGS sequence"/>
</dbReference>
<dbReference type="PANTHER" id="PTHR47723:SF20">
    <property type="entry name" value="RNASE H TYPE-1 DOMAIN-CONTAINING PROTEIN"/>
    <property type="match status" value="1"/>
</dbReference>
<dbReference type="SUPFAM" id="SSF53098">
    <property type="entry name" value="Ribonuclease H-like"/>
    <property type="match status" value="1"/>
</dbReference>
<accession>A0A2G3AGY8</accession>
<dbReference type="InterPro" id="IPR053151">
    <property type="entry name" value="RNase_H-like"/>
</dbReference>
<reference evidence="3 4" key="2">
    <citation type="journal article" date="2017" name="Genome Biol.">
        <title>New reference genome sequences of hot pepper reveal the massive evolution of plant disease-resistance genes by retroduplication.</title>
        <authorList>
            <person name="Kim S."/>
            <person name="Park J."/>
            <person name="Yeom S.I."/>
            <person name="Kim Y.M."/>
            <person name="Seo E."/>
            <person name="Kim K.T."/>
            <person name="Kim M.S."/>
            <person name="Lee J.M."/>
            <person name="Cheong K."/>
            <person name="Shin H.S."/>
            <person name="Kim S.B."/>
            <person name="Han K."/>
            <person name="Lee J."/>
            <person name="Park M."/>
            <person name="Lee H.A."/>
            <person name="Lee H.Y."/>
            <person name="Lee Y."/>
            <person name="Oh S."/>
            <person name="Lee J.H."/>
            <person name="Choi E."/>
            <person name="Choi E."/>
            <person name="Lee S.E."/>
            <person name="Jeon J."/>
            <person name="Kim H."/>
            <person name="Choi G."/>
            <person name="Song H."/>
            <person name="Lee J."/>
            <person name="Lee S.C."/>
            <person name="Kwon J.K."/>
            <person name="Lee H.Y."/>
            <person name="Koo N."/>
            <person name="Hong Y."/>
            <person name="Kim R.W."/>
            <person name="Kang W.H."/>
            <person name="Huh J.H."/>
            <person name="Kang B.C."/>
            <person name="Yang T.J."/>
            <person name="Lee Y.H."/>
            <person name="Bennetzen J.L."/>
            <person name="Choi D."/>
        </authorList>
    </citation>
    <scope>NUCLEOTIDE SEQUENCE [LARGE SCALE GENOMIC DNA]</scope>
    <source>
        <strain evidence="4">cv. CM334</strain>
    </source>
</reference>
<name>A0A2G3AGY8_CAPAN</name>
<dbReference type="GO" id="GO:0004523">
    <property type="term" value="F:RNA-DNA hybrid ribonuclease activity"/>
    <property type="evidence" value="ECO:0007669"/>
    <property type="project" value="InterPro"/>
</dbReference>
<dbReference type="Gene3D" id="3.30.420.10">
    <property type="entry name" value="Ribonuclease H-like superfamily/Ribonuclease H"/>
    <property type="match status" value="1"/>
</dbReference>
<feature type="compositionally biased region" description="Low complexity" evidence="1">
    <location>
        <begin position="53"/>
        <end position="67"/>
    </location>
</feature>